<feature type="region of interest" description="Disordered" evidence="1">
    <location>
        <begin position="483"/>
        <end position="507"/>
    </location>
</feature>
<evidence type="ECO:0000313" key="5">
    <source>
        <dbReference type="EMBL" id="OHA83385.1"/>
    </source>
</evidence>
<dbReference type="Pfam" id="PF01381">
    <property type="entry name" value="HTH_3"/>
    <property type="match status" value="1"/>
</dbReference>
<dbReference type="SUPFAM" id="SSF47413">
    <property type="entry name" value="lambda repressor-like DNA-binding domains"/>
    <property type="match status" value="1"/>
</dbReference>
<protein>
    <recommendedName>
        <fullName evidence="7">HTH cro/C1-type domain-containing protein</fullName>
    </recommendedName>
</protein>
<dbReference type="EMBL" id="MHUW01000017">
    <property type="protein sequence ID" value="OHA83385.1"/>
    <property type="molecule type" value="Genomic_DNA"/>
</dbReference>
<evidence type="ECO:0000259" key="3">
    <source>
        <dbReference type="PROSITE" id="PS51736"/>
    </source>
</evidence>
<dbReference type="CDD" id="cd00093">
    <property type="entry name" value="HTH_XRE"/>
    <property type="match status" value="1"/>
</dbReference>
<accession>A0A1G2SEI1</accession>
<name>A0A1G2SEI1_9BACT</name>
<dbReference type="PANTHER" id="PTHR30461:SF23">
    <property type="entry name" value="DNA RECOMBINASE-RELATED"/>
    <property type="match status" value="1"/>
</dbReference>
<dbReference type="Proteomes" id="UP000177987">
    <property type="component" value="Unassembled WGS sequence"/>
</dbReference>
<dbReference type="AlphaFoldDB" id="A0A1G2SEI1"/>
<dbReference type="InterPro" id="IPR010982">
    <property type="entry name" value="Lambda_DNA-bd_dom_sf"/>
</dbReference>
<evidence type="ECO:0000256" key="1">
    <source>
        <dbReference type="SAM" id="MobiDB-lite"/>
    </source>
</evidence>
<dbReference type="GO" id="GO:0000150">
    <property type="term" value="F:DNA strand exchange activity"/>
    <property type="evidence" value="ECO:0007669"/>
    <property type="project" value="InterPro"/>
</dbReference>
<dbReference type="GO" id="GO:0003677">
    <property type="term" value="F:DNA binding"/>
    <property type="evidence" value="ECO:0007669"/>
    <property type="project" value="InterPro"/>
</dbReference>
<feature type="domain" description="HTH cro/C1-type" evidence="2">
    <location>
        <begin position="546"/>
        <end position="601"/>
    </location>
</feature>
<gene>
    <name evidence="5" type="ORF">A2937_03615</name>
</gene>
<feature type="domain" description="Recombinase" evidence="4">
    <location>
        <begin position="164"/>
        <end position="284"/>
    </location>
</feature>
<dbReference type="InterPro" id="IPR006119">
    <property type="entry name" value="Resolv_N"/>
</dbReference>
<organism evidence="5 6">
    <name type="scientific">Candidatus Yonathbacteria bacterium RIFCSPLOWO2_01_FULL_47_33b</name>
    <dbReference type="NCBI Taxonomy" id="1802727"/>
    <lineage>
        <taxon>Bacteria</taxon>
        <taxon>Candidatus Yonathiibacteriota</taxon>
    </lineage>
</organism>
<dbReference type="Pfam" id="PF07508">
    <property type="entry name" value="Recombinase"/>
    <property type="match status" value="1"/>
</dbReference>
<dbReference type="PROSITE" id="PS50943">
    <property type="entry name" value="HTH_CROC1"/>
    <property type="match status" value="1"/>
</dbReference>
<evidence type="ECO:0000313" key="6">
    <source>
        <dbReference type="Proteomes" id="UP000177987"/>
    </source>
</evidence>
<feature type="compositionally biased region" description="Pro residues" evidence="1">
    <location>
        <begin position="493"/>
        <end position="502"/>
    </location>
</feature>
<comment type="caution">
    <text evidence="5">The sequence shown here is derived from an EMBL/GenBank/DDBJ whole genome shotgun (WGS) entry which is preliminary data.</text>
</comment>
<dbReference type="PROSITE" id="PS51737">
    <property type="entry name" value="RECOMBINASE_DNA_BIND"/>
    <property type="match status" value="1"/>
</dbReference>
<dbReference type="Gene3D" id="3.40.50.1390">
    <property type="entry name" value="Resolvase, N-terminal catalytic domain"/>
    <property type="match status" value="1"/>
</dbReference>
<dbReference type="CDD" id="cd00338">
    <property type="entry name" value="Ser_Recombinase"/>
    <property type="match status" value="1"/>
</dbReference>
<proteinExistence type="predicted"/>
<dbReference type="SMART" id="SM00530">
    <property type="entry name" value="HTH_XRE"/>
    <property type="match status" value="1"/>
</dbReference>
<dbReference type="Gene3D" id="3.90.1750.20">
    <property type="entry name" value="Putative Large Serine Recombinase, Chain B, Domain 2"/>
    <property type="match status" value="1"/>
</dbReference>
<dbReference type="STRING" id="1802727.A2937_03615"/>
<dbReference type="InterPro" id="IPR038109">
    <property type="entry name" value="DNA_bind_recomb_sf"/>
</dbReference>
<dbReference type="PROSITE" id="PS51736">
    <property type="entry name" value="RECOMBINASES_3"/>
    <property type="match status" value="1"/>
</dbReference>
<dbReference type="InterPro" id="IPR001387">
    <property type="entry name" value="Cro/C1-type_HTH"/>
</dbReference>
<reference evidence="5 6" key="1">
    <citation type="journal article" date="2016" name="Nat. Commun.">
        <title>Thousands of microbial genomes shed light on interconnected biogeochemical processes in an aquifer system.</title>
        <authorList>
            <person name="Anantharaman K."/>
            <person name="Brown C.T."/>
            <person name="Hug L.A."/>
            <person name="Sharon I."/>
            <person name="Castelle C.J."/>
            <person name="Probst A.J."/>
            <person name="Thomas B.C."/>
            <person name="Singh A."/>
            <person name="Wilkins M.J."/>
            <person name="Karaoz U."/>
            <person name="Brodie E.L."/>
            <person name="Williams K.H."/>
            <person name="Hubbard S.S."/>
            <person name="Banfield J.F."/>
        </authorList>
    </citation>
    <scope>NUCLEOTIDE SEQUENCE [LARGE SCALE GENOMIC DNA]</scope>
</reference>
<feature type="domain" description="Resolvase/invertase-type recombinase catalytic" evidence="3">
    <location>
        <begin position="9"/>
        <end position="156"/>
    </location>
</feature>
<dbReference type="Gene3D" id="1.10.260.40">
    <property type="entry name" value="lambda repressor-like DNA-binding domains"/>
    <property type="match status" value="1"/>
</dbReference>
<dbReference type="InterPro" id="IPR050639">
    <property type="entry name" value="SSR_resolvase"/>
</dbReference>
<dbReference type="PANTHER" id="PTHR30461">
    <property type="entry name" value="DNA-INVERTASE FROM LAMBDOID PROPHAGE"/>
    <property type="match status" value="1"/>
</dbReference>
<dbReference type="Pfam" id="PF00239">
    <property type="entry name" value="Resolvase"/>
    <property type="match status" value="1"/>
</dbReference>
<evidence type="ECO:0008006" key="7">
    <source>
        <dbReference type="Google" id="ProtNLM"/>
    </source>
</evidence>
<evidence type="ECO:0000259" key="4">
    <source>
        <dbReference type="PROSITE" id="PS51737"/>
    </source>
</evidence>
<dbReference type="InterPro" id="IPR011109">
    <property type="entry name" value="DNA_bind_recombinase_dom"/>
</dbReference>
<evidence type="ECO:0000259" key="2">
    <source>
        <dbReference type="PROSITE" id="PS50943"/>
    </source>
</evidence>
<dbReference type="InterPro" id="IPR036162">
    <property type="entry name" value="Resolvase-like_N_sf"/>
</dbReference>
<sequence>MREDTNTKRVGIWIRVSTEDQVKGESPEHHERRARLYAEAKGWNVVEVYRLDAISGKTVKDTPEAKRMLVDIKNGHITGLIFSKLARLARNTKELLEFAEIFREYDADLISLAESIDTSTPAGRLFYTMIAAMAQWEREEIAARVAASVPIRAKMGKPLGGQAPFGYQWNEHKLLPHPAEAPVRKLMYELFREYRRKKTIARMLNERGYRTRNGSLFSDTTVDRLLRDPTAKGIRRANYTVSKNSKKAWELKPESEWVLHEVEAIVTEDLWNECNAILDEQRAKGKRPTRQVIHLFAGLTYCGCGEKMYVPSNTPKYVCHSCRNKIPVVDLEGVFHEQIKNFFFSPEEIAAHVGKAHAVIKEKEELLSTLYREQKKLAAEVDLLYDLYQSGAIDKHGFGAKYHPLATRQRQLEDEIPQVQAELDVLKISHLSQEEIVTSARDLYSRWPELPHEEKRRIVEVITDRIIIHEGEVEMNLFYAPPASTPGMTPPTSQTPPTPSTPPLNDGGMATKLHGRVAFLPYVAVTLKALRRKEFDFDPKTLGEHIKKRRLELKLTQKEVAARLKVNAWTVLNWEKGETQPLPQSVPKIILFLGYDPMCEA</sequence>
<dbReference type="SUPFAM" id="SSF53041">
    <property type="entry name" value="Resolvase-like"/>
    <property type="match status" value="1"/>
</dbReference>
<dbReference type="SMART" id="SM00857">
    <property type="entry name" value="Resolvase"/>
    <property type="match status" value="1"/>
</dbReference>